<keyword evidence="1" id="KW-0472">Membrane</keyword>
<dbReference type="Proteomes" id="UP000581447">
    <property type="component" value="Unassembled WGS sequence"/>
</dbReference>
<dbReference type="RefSeq" id="WP_183940986.1">
    <property type="nucleotide sequence ID" value="NZ_BAABBG010000023.1"/>
</dbReference>
<organism evidence="3 4">
    <name type="scientific">Sphingorhabdus rigui</name>
    <dbReference type="NCBI Taxonomy" id="1282858"/>
    <lineage>
        <taxon>Bacteria</taxon>
        <taxon>Pseudomonadati</taxon>
        <taxon>Pseudomonadota</taxon>
        <taxon>Alphaproteobacteria</taxon>
        <taxon>Sphingomonadales</taxon>
        <taxon>Sphingomonadaceae</taxon>
        <taxon>Sphingorhabdus</taxon>
    </lineage>
</organism>
<feature type="transmembrane region" description="Helical" evidence="1">
    <location>
        <begin position="33"/>
        <end position="57"/>
    </location>
</feature>
<dbReference type="EMBL" id="JACIEA010000001">
    <property type="protein sequence ID" value="MBB3942962.1"/>
    <property type="molecule type" value="Genomic_DNA"/>
</dbReference>
<accession>A0A840B129</accession>
<evidence type="ECO:0000256" key="1">
    <source>
        <dbReference type="SAM" id="Phobius"/>
    </source>
</evidence>
<evidence type="ECO:0000259" key="2">
    <source>
        <dbReference type="Pfam" id="PF04024"/>
    </source>
</evidence>
<evidence type="ECO:0000313" key="3">
    <source>
        <dbReference type="EMBL" id="MBB3942962.1"/>
    </source>
</evidence>
<dbReference type="InterPro" id="IPR014320">
    <property type="entry name" value="Phageshock_PspC"/>
</dbReference>
<dbReference type="NCBIfam" id="TIGR02978">
    <property type="entry name" value="phageshock_pspC"/>
    <property type="match status" value="1"/>
</dbReference>
<keyword evidence="1" id="KW-1133">Transmembrane helix</keyword>
<keyword evidence="4" id="KW-1185">Reference proteome</keyword>
<protein>
    <submittedName>
        <fullName evidence="3">Phage shock protein C</fullName>
    </submittedName>
</protein>
<dbReference type="AlphaFoldDB" id="A0A840B129"/>
<evidence type="ECO:0000313" key="4">
    <source>
        <dbReference type="Proteomes" id="UP000581447"/>
    </source>
</evidence>
<reference evidence="3 4" key="1">
    <citation type="submission" date="2020-08" db="EMBL/GenBank/DDBJ databases">
        <title>Genomic Encyclopedia of Type Strains, Phase IV (KMG-IV): sequencing the most valuable type-strain genomes for metagenomic binning, comparative biology and taxonomic classification.</title>
        <authorList>
            <person name="Goeker M."/>
        </authorList>
    </citation>
    <scope>NUCLEOTIDE SEQUENCE [LARGE SCALE GENOMIC DNA]</scope>
    <source>
        <strain evidence="3 4">DSM 29050</strain>
    </source>
</reference>
<name>A0A840B129_9SPHN</name>
<dbReference type="InterPro" id="IPR007168">
    <property type="entry name" value="Phageshock_PspC_N"/>
</dbReference>
<proteinExistence type="predicted"/>
<comment type="caution">
    <text evidence="3">The sequence shown here is derived from an EMBL/GenBank/DDBJ whole genome shotgun (WGS) entry which is preliminary data.</text>
</comment>
<gene>
    <name evidence="3" type="ORF">GGR91_001184</name>
</gene>
<feature type="domain" description="Phage shock protein PspC N-terminal" evidence="2">
    <location>
        <begin position="7"/>
        <end position="62"/>
    </location>
</feature>
<sequence>MAGTHTKFYLDKMNAKWKGVCAGIADYTGVDVLWVRLGAVMLTLMGGFPWTLIAYVITAWMANPKPVHLYTDDRQDQKFWQGVRQSPARTTRDIRSRFREIDRRLAEMETYYVSNNKQLADEIESLR</sequence>
<dbReference type="Pfam" id="PF04024">
    <property type="entry name" value="PspC"/>
    <property type="match status" value="1"/>
</dbReference>
<keyword evidence="1" id="KW-0812">Transmembrane</keyword>